<keyword evidence="2" id="KW-0436">Ligase</keyword>
<protein>
    <submittedName>
        <fullName evidence="2">Asparaginyl-tRNA synthetase</fullName>
        <ecNumber evidence="2">6.1.1.22</ecNumber>
    </submittedName>
</protein>
<proteinExistence type="predicted"/>
<dbReference type="InterPro" id="IPR004365">
    <property type="entry name" value="NA-bd_OB_tRNA"/>
</dbReference>
<dbReference type="GO" id="GO:0004816">
    <property type="term" value="F:asparagine-tRNA ligase activity"/>
    <property type="evidence" value="ECO:0007669"/>
    <property type="project" value="UniProtKB-EC"/>
</dbReference>
<feature type="domain" description="OB" evidence="1">
    <location>
        <begin position="21"/>
        <end position="75"/>
    </location>
</feature>
<sequence>MPWITVKDAFATTPADAGPTVTVKGWIRTRRDSKAGGGLSFLAITDGTCHDAIQAVAKNDLPNYESEITKLTTGCA</sequence>
<reference evidence="2" key="1">
    <citation type="submission" date="2018-06" db="EMBL/GenBank/DDBJ databases">
        <authorList>
            <person name="Zhirakovskaya E."/>
        </authorList>
    </citation>
    <scope>NUCLEOTIDE SEQUENCE</scope>
</reference>
<gene>
    <name evidence="2" type="ORF">MNBD_PLANCTO03-822</name>
</gene>
<keyword evidence="2" id="KW-0030">Aminoacyl-tRNA synthetase</keyword>
<dbReference type="SUPFAM" id="SSF50249">
    <property type="entry name" value="Nucleic acid-binding proteins"/>
    <property type="match status" value="1"/>
</dbReference>
<dbReference type="Pfam" id="PF01336">
    <property type="entry name" value="tRNA_anti-codon"/>
    <property type="match status" value="1"/>
</dbReference>
<dbReference type="InterPro" id="IPR012340">
    <property type="entry name" value="NA-bd_OB-fold"/>
</dbReference>
<dbReference type="GO" id="GO:0003676">
    <property type="term" value="F:nucleic acid binding"/>
    <property type="evidence" value="ECO:0007669"/>
    <property type="project" value="InterPro"/>
</dbReference>
<dbReference type="EC" id="6.1.1.22" evidence="2"/>
<dbReference type="CDD" id="cd04318">
    <property type="entry name" value="EcAsnRS_like_N"/>
    <property type="match status" value="1"/>
</dbReference>
<evidence type="ECO:0000313" key="2">
    <source>
        <dbReference type="EMBL" id="VAX40904.1"/>
    </source>
</evidence>
<dbReference type="AlphaFoldDB" id="A0A3B1DX47"/>
<dbReference type="EMBL" id="UOGK01000465">
    <property type="protein sequence ID" value="VAX40904.1"/>
    <property type="molecule type" value="Genomic_DNA"/>
</dbReference>
<evidence type="ECO:0000259" key="1">
    <source>
        <dbReference type="Pfam" id="PF01336"/>
    </source>
</evidence>
<dbReference type="Gene3D" id="2.40.50.140">
    <property type="entry name" value="Nucleic acid-binding proteins"/>
    <property type="match status" value="1"/>
</dbReference>
<accession>A0A3B1DX47</accession>
<name>A0A3B1DX47_9ZZZZ</name>
<feature type="non-terminal residue" evidence="2">
    <location>
        <position position="76"/>
    </location>
</feature>
<organism evidence="2">
    <name type="scientific">hydrothermal vent metagenome</name>
    <dbReference type="NCBI Taxonomy" id="652676"/>
    <lineage>
        <taxon>unclassified sequences</taxon>
        <taxon>metagenomes</taxon>
        <taxon>ecological metagenomes</taxon>
    </lineage>
</organism>